<keyword evidence="2" id="KW-1185">Reference proteome</keyword>
<reference evidence="1" key="1">
    <citation type="submission" date="2020-10" db="EMBL/GenBank/DDBJ databases">
        <title>Genomic Encyclopedia of Type Strains, Phase IV (KMG-IV): sequencing the most valuable type-strain genomes for metagenomic binning, comparative biology and taxonomic classification.</title>
        <authorList>
            <person name="Goeker M."/>
        </authorList>
    </citation>
    <scope>NUCLEOTIDE SEQUENCE</scope>
    <source>
        <strain evidence="1">DSM 13886</strain>
    </source>
</reference>
<dbReference type="EMBL" id="JADBEL010000013">
    <property type="protein sequence ID" value="MBE1555414.1"/>
    <property type="molecule type" value="Genomic_DNA"/>
</dbReference>
<dbReference type="AlphaFoldDB" id="A0A927MQ12"/>
<evidence type="ECO:0000313" key="2">
    <source>
        <dbReference type="Proteomes" id="UP000658225"/>
    </source>
</evidence>
<dbReference type="Proteomes" id="UP000658225">
    <property type="component" value="Unassembled WGS sequence"/>
</dbReference>
<proteinExistence type="predicted"/>
<comment type="caution">
    <text evidence="1">The sequence shown here is derived from an EMBL/GenBank/DDBJ whole genome shotgun (WGS) entry which is preliminary data.</text>
</comment>
<organism evidence="1 2">
    <name type="scientific">Sporosarcina limicola</name>
    <dbReference type="NCBI Taxonomy" id="34101"/>
    <lineage>
        <taxon>Bacteria</taxon>
        <taxon>Bacillati</taxon>
        <taxon>Bacillota</taxon>
        <taxon>Bacilli</taxon>
        <taxon>Bacillales</taxon>
        <taxon>Caryophanaceae</taxon>
        <taxon>Sporosarcina</taxon>
    </lineage>
</organism>
<evidence type="ECO:0000313" key="1">
    <source>
        <dbReference type="EMBL" id="MBE1555414.1"/>
    </source>
</evidence>
<sequence>MAYLDFVKTKGKTYVYVGEKEFSNKKTQRICGLGQLQAAFCVLRFWSIHKKEIPEVIKTNDYARIPAWIDAVRDRGAF</sequence>
<accession>A0A927MQ12</accession>
<protein>
    <submittedName>
        <fullName evidence="1">Uncharacterized protein</fullName>
    </submittedName>
</protein>
<name>A0A927MQ12_9BACL</name>
<gene>
    <name evidence="1" type="ORF">H4683_002519</name>
</gene>
<dbReference type="RefSeq" id="WP_192599137.1">
    <property type="nucleotide sequence ID" value="NZ_JADBEL010000013.1"/>
</dbReference>